<feature type="domain" description="Exonuclease" evidence="4">
    <location>
        <begin position="53"/>
        <end position="235"/>
    </location>
</feature>
<evidence type="ECO:0000313" key="6">
    <source>
        <dbReference type="Proteomes" id="UP000199527"/>
    </source>
</evidence>
<keyword evidence="1" id="KW-0540">Nuclease</keyword>
<dbReference type="OrthoDB" id="5497329at2"/>
<name>A0A1G8N661_9GAMM</name>
<dbReference type="NCBIfam" id="NF006602">
    <property type="entry name" value="PRK09146.1"/>
    <property type="match status" value="1"/>
</dbReference>
<dbReference type="InterPro" id="IPR036397">
    <property type="entry name" value="RNaseH_sf"/>
</dbReference>
<dbReference type="InterPro" id="IPR012337">
    <property type="entry name" value="RNaseH-like_sf"/>
</dbReference>
<dbReference type="Gene3D" id="3.30.420.10">
    <property type="entry name" value="Ribonuclease H-like superfamily/Ribonuclease H"/>
    <property type="match status" value="1"/>
</dbReference>
<dbReference type="SUPFAM" id="SSF53098">
    <property type="entry name" value="Ribonuclease H-like"/>
    <property type="match status" value="1"/>
</dbReference>
<keyword evidence="2" id="KW-0378">Hydrolase</keyword>
<dbReference type="AlphaFoldDB" id="A0A1G8N661"/>
<dbReference type="GO" id="GO:0006259">
    <property type="term" value="P:DNA metabolic process"/>
    <property type="evidence" value="ECO:0007669"/>
    <property type="project" value="UniProtKB-ARBA"/>
</dbReference>
<protein>
    <submittedName>
        <fullName evidence="5">DNA polymerase-3 subunit epsilon</fullName>
    </submittedName>
</protein>
<dbReference type="PANTHER" id="PTHR30231">
    <property type="entry name" value="DNA POLYMERASE III SUBUNIT EPSILON"/>
    <property type="match status" value="1"/>
</dbReference>
<dbReference type="InterPro" id="IPR013520">
    <property type="entry name" value="Ribonucl_H"/>
</dbReference>
<dbReference type="EMBL" id="FNEM01000003">
    <property type="protein sequence ID" value="SDI75040.1"/>
    <property type="molecule type" value="Genomic_DNA"/>
</dbReference>
<keyword evidence="6" id="KW-1185">Reference proteome</keyword>
<dbReference type="GO" id="GO:0008408">
    <property type="term" value="F:3'-5' exonuclease activity"/>
    <property type="evidence" value="ECO:0007669"/>
    <property type="project" value="TreeGrafter"/>
</dbReference>
<evidence type="ECO:0000256" key="3">
    <source>
        <dbReference type="ARBA" id="ARBA00022839"/>
    </source>
</evidence>
<dbReference type="Proteomes" id="UP000199527">
    <property type="component" value="Unassembled WGS sequence"/>
</dbReference>
<dbReference type="CDD" id="cd06127">
    <property type="entry name" value="DEDDh"/>
    <property type="match status" value="1"/>
</dbReference>
<proteinExistence type="predicted"/>
<organism evidence="5 6">
    <name type="scientific">Ferrimonas sediminum</name>
    <dbReference type="NCBI Taxonomy" id="718193"/>
    <lineage>
        <taxon>Bacteria</taxon>
        <taxon>Pseudomonadati</taxon>
        <taxon>Pseudomonadota</taxon>
        <taxon>Gammaproteobacteria</taxon>
        <taxon>Alteromonadales</taxon>
        <taxon>Ferrimonadaceae</taxon>
        <taxon>Ferrimonas</taxon>
    </lineage>
</organism>
<dbReference type="Pfam" id="PF00929">
    <property type="entry name" value="RNase_T"/>
    <property type="match status" value="1"/>
</dbReference>
<evidence type="ECO:0000256" key="2">
    <source>
        <dbReference type="ARBA" id="ARBA00022801"/>
    </source>
</evidence>
<dbReference type="PANTHER" id="PTHR30231:SF4">
    <property type="entry name" value="PROTEIN NEN2"/>
    <property type="match status" value="1"/>
</dbReference>
<evidence type="ECO:0000259" key="4">
    <source>
        <dbReference type="SMART" id="SM00479"/>
    </source>
</evidence>
<keyword evidence="3" id="KW-0269">Exonuclease</keyword>
<evidence type="ECO:0000313" key="5">
    <source>
        <dbReference type="EMBL" id="SDI75040.1"/>
    </source>
</evidence>
<reference evidence="6" key="1">
    <citation type="submission" date="2016-10" db="EMBL/GenBank/DDBJ databases">
        <authorList>
            <person name="Varghese N."/>
            <person name="Submissions S."/>
        </authorList>
    </citation>
    <scope>NUCLEOTIDE SEQUENCE [LARGE SCALE GENOMIC DNA]</scope>
    <source>
        <strain evidence="6">DSM 23317</strain>
    </source>
</reference>
<dbReference type="GO" id="GO:0003676">
    <property type="term" value="F:nucleic acid binding"/>
    <property type="evidence" value="ECO:0007669"/>
    <property type="project" value="InterPro"/>
</dbReference>
<dbReference type="SMART" id="SM00479">
    <property type="entry name" value="EXOIII"/>
    <property type="match status" value="1"/>
</dbReference>
<accession>A0A1G8N661</accession>
<dbReference type="RefSeq" id="WP_090362726.1">
    <property type="nucleotide sequence ID" value="NZ_FNEM01000003.1"/>
</dbReference>
<dbReference type="GO" id="GO:0005829">
    <property type="term" value="C:cytosol"/>
    <property type="evidence" value="ECO:0007669"/>
    <property type="project" value="TreeGrafter"/>
</dbReference>
<gene>
    <name evidence="5" type="ORF">SAMN04488540_10315</name>
</gene>
<evidence type="ECO:0000256" key="1">
    <source>
        <dbReference type="ARBA" id="ARBA00022722"/>
    </source>
</evidence>
<sequence length="245" mass="27791">MIRRLFGRTAEATPTQDWEARFAEQAKTARDGRLKHYFRAGLVPAATPLAEVPFVALDFETTGLDAENDSIISIGLVPFDLNRVYCRQACHWLVSPRSPLQEDSVVIHGITHSDLSDAPDLRRILHQVLDALAGKVVVVHYRNIEREFLDKALMTRLGEGIAFPMVDTLQIESDLQHSKRQWSWRRLLGREKNESVRLGSSRSRYGLPVYQPHHALTDAIATAELFQAQVAHHFSPDLPIGQLWR</sequence>